<proteinExistence type="predicted"/>
<feature type="region of interest" description="Disordered" evidence="1">
    <location>
        <begin position="1"/>
        <end position="25"/>
    </location>
</feature>
<dbReference type="EMBL" id="MU007064">
    <property type="protein sequence ID" value="KAF2426468.1"/>
    <property type="molecule type" value="Genomic_DNA"/>
</dbReference>
<dbReference type="AlphaFoldDB" id="A0A9P4NLG0"/>
<dbReference type="OrthoDB" id="21418at2759"/>
<evidence type="ECO:0000313" key="2">
    <source>
        <dbReference type="EMBL" id="KAF2426468.1"/>
    </source>
</evidence>
<keyword evidence="3" id="KW-1185">Reference proteome</keyword>
<feature type="compositionally biased region" description="Polar residues" evidence="1">
    <location>
        <begin position="195"/>
        <end position="207"/>
    </location>
</feature>
<gene>
    <name evidence="2" type="ORF">EJ08DRAFT_651735</name>
</gene>
<reference evidence="2" key="1">
    <citation type="journal article" date="2020" name="Stud. Mycol.">
        <title>101 Dothideomycetes genomes: a test case for predicting lifestyles and emergence of pathogens.</title>
        <authorList>
            <person name="Haridas S."/>
            <person name="Albert R."/>
            <person name="Binder M."/>
            <person name="Bloem J."/>
            <person name="Labutti K."/>
            <person name="Salamov A."/>
            <person name="Andreopoulos B."/>
            <person name="Baker S."/>
            <person name="Barry K."/>
            <person name="Bills G."/>
            <person name="Bluhm B."/>
            <person name="Cannon C."/>
            <person name="Castanera R."/>
            <person name="Culley D."/>
            <person name="Daum C."/>
            <person name="Ezra D."/>
            <person name="Gonzalez J."/>
            <person name="Henrissat B."/>
            <person name="Kuo A."/>
            <person name="Liang C."/>
            <person name="Lipzen A."/>
            <person name="Lutzoni F."/>
            <person name="Magnuson J."/>
            <person name="Mondo S."/>
            <person name="Nolan M."/>
            <person name="Ohm R."/>
            <person name="Pangilinan J."/>
            <person name="Park H.-J."/>
            <person name="Ramirez L."/>
            <person name="Alfaro M."/>
            <person name="Sun H."/>
            <person name="Tritt A."/>
            <person name="Yoshinaga Y."/>
            <person name="Zwiers L.-H."/>
            <person name="Turgeon B."/>
            <person name="Goodwin S."/>
            <person name="Spatafora J."/>
            <person name="Crous P."/>
            <person name="Grigoriev I."/>
        </authorList>
    </citation>
    <scope>NUCLEOTIDE SEQUENCE</scope>
    <source>
        <strain evidence="2">CBS 130266</strain>
    </source>
</reference>
<feature type="region of interest" description="Disordered" evidence="1">
    <location>
        <begin position="185"/>
        <end position="239"/>
    </location>
</feature>
<protein>
    <submittedName>
        <fullName evidence="2">Uncharacterized protein</fullName>
    </submittedName>
</protein>
<name>A0A9P4NLG0_9PEZI</name>
<evidence type="ECO:0000313" key="3">
    <source>
        <dbReference type="Proteomes" id="UP000800235"/>
    </source>
</evidence>
<sequence>MDSMRSLNTSLPSTSSSRRQAAQKSEAILAAFREAALSVTNLYKTSASLETDAYRDGYQDALEDLLGFMDKRELGLQDGDGWGIRKWATERYQRTGVAPSESDEDGELEEQRPRSSSPTIQRKTGGDTPVSTPAVAASAPIRSESAPPVTTTLPEIGTPEPIASLQVPQAEFSFRTTHQYPTVHDIDMENPDASKGSNQGAQPTVQVNIIPRPPRNSRSGHNPRQNNRTSNNFQLGTGAGMKRRLPHMDFFDLGNLNSKDAFGGGKRGRFS</sequence>
<feature type="compositionally biased region" description="Low complexity" evidence="1">
    <location>
        <begin position="128"/>
        <end position="140"/>
    </location>
</feature>
<accession>A0A9P4NLG0</accession>
<feature type="compositionally biased region" description="Low complexity" evidence="1">
    <location>
        <begin position="1"/>
        <end position="19"/>
    </location>
</feature>
<evidence type="ECO:0000256" key="1">
    <source>
        <dbReference type="SAM" id="MobiDB-lite"/>
    </source>
</evidence>
<dbReference type="PANTHER" id="PTHR38645:SF1">
    <property type="entry name" value="YALI0F12243P"/>
    <property type="match status" value="1"/>
</dbReference>
<dbReference type="PANTHER" id="PTHR38645">
    <property type="entry name" value="CHROMOSOME 9, WHOLE GENOME SHOTGUN SEQUENCE"/>
    <property type="match status" value="1"/>
</dbReference>
<organism evidence="2 3">
    <name type="scientific">Tothia fuscella</name>
    <dbReference type="NCBI Taxonomy" id="1048955"/>
    <lineage>
        <taxon>Eukaryota</taxon>
        <taxon>Fungi</taxon>
        <taxon>Dikarya</taxon>
        <taxon>Ascomycota</taxon>
        <taxon>Pezizomycotina</taxon>
        <taxon>Dothideomycetes</taxon>
        <taxon>Pleosporomycetidae</taxon>
        <taxon>Venturiales</taxon>
        <taxon>Cylindrosympodiaceae</taxon>
        <taxon>Tothia</taxon>
    </lineage>
</organism>
<feature type="compositionally biased region" description="Polar residues" evidence="1">
    <location>
        <begin position="216"/>
        <end position="235"/>
    </location>
</feature>
<comment type="caution">
    <text evidence="2">The sequence shown here is derived from an EMBL/GenBank/DDBJ whole genome shotgun (WGS) entry which is preliminary data.</text>
</comment>
<feature type="region of interest" description="Disordered" evidence="1">
    <location>
        <begin position="252"/>
        <end position="271"/>
    </location>
</feature>
<dbReference type="Proteomes" id="UP000800235">
    <property type="component" value="Unassembled WGS sequence"/>
</dbReference>
<feature type="region of interest" description="Disordered" evidence="1">
    <location>
        <begin position="94"/>
        <end position="159"/>
    </location>
</feature>